<feature type="region of interest" description="Disordered" evidence="1">
    <location>
        <begin position="1"/>
        <end position="83"/>
    </location>
</feature>
<organism evidence="2 3">
    <name type="scientific">Diaporthe australafricana</name>
    <dbReference type="NCBI Taxonomy" id="127596"/>
    <lineage>
        <taxon>Eukaryota</taxon>
        <taxon>Fungi</taxon>
        <taxon>Dikarya</taxon>
        <taxon>Ascomycota</taxon>
        <taxon>Pezizomycotina</taxon>
        <taxon>Sordariomycetes</taxon>
        <taxon>Sordariomycetidae</taxon>
        <taxon>Diaporthales</taxon>
        <taxon>Diaporthaceae</taxon>
        <taxon>Diaporthe</taxon>
    </lineage>
</organism>
<keyword evidence="3" id="KW-1185">Reference proteome</keyword>
<evidence type="ECO:0000313" key="3">
    <source>
        <dbReference type="Proteomes" id="UP001583177"/>
    </source>
</evidence>
<dbReference type="Proteomes" id="UP001583177">
    <property type="component" value="Unassembled WGS sequence"/>
</dbReference>
<feature type="region of interest" description="Disordered" evidence="1">
    <location>
        <begin position="101"/>
        <end position="150"/>
    </location>
</feature>
<name>A0ABR3VUD6_9PEZI</name>
<feature type="compositionally biased region" description="Polar residues" evidence="1">
    <location>
        <begin position="16"/>
        <end position="34"/>
    </location>
</feature>
<evidence type="ECO:0000313" key="2">
    <source>
        <dbReference type="EMBL" id="KAL1845270.1"/>
    </source>
</evidence>
<proteinExistence type="predicted"/>
<gene>
    <name evidence="2" type="ORF">Daus18300_014569</name>
</gene>
<feature type="compositionally biased region" description="Polar residues" evidence="1">
    <location>
        <begin position="101"/>
        <end position="116"/>
    </location>
</feature>
<reference evidence="2 3" key="1">
    <citation type="journal article" date="2024" name="IMA Fungus">
        <title>IMA Genome - F19 : A genome assembly and annotation guide to empower mycologists, including annotated draft genome sequences of Ceratocystis pirilliformis, Diaporthe australafricana, Fusarium ophioides, Paecilomyces lecythidis, and Sporothrix stenoceras.</title>
        <authorList>
            <person name="Aylward J."/>
            <person name="Wilson A.M."/>
            <person name="Visagie C.M."/>
            <person name="Spraker J."/>
            <person name="Barnes I."/>
            <person name="Buitendag C."/>
            <person name="Ceriani C."/>
            <person name="Del Mar Angel L."/>
            <person name="du Plessis D."/>
            <person name="Fuchs T."/>
            <person name="Gasser K."/>
            <person name="Kramer D."/>
            <person name="Li W."/>
            <person name="Munsamy K."/>
            <person name="Piso A."/>
            <person name="Price J.L."/>
            <person name="Sonnekus B."/>
            <person name="Thomas C."/>
            <person name="van der Nest A."/>
            <person name="van Dijk A."/>
            <person name="van Heerden A."/>
            <person name="van Vuuren N."/>
            <person name="Yilmaz N."/>
            <person name="Duong T.A."/>
            <person name="van der Merwe N.A."/>
            <person name="Wingfield M.J."/>
            <person name="Wingfield B.D."/>
        </authorList>
    </citation>
    <scope>NUCLEOTIDE SEQUENCE [LARGE SCALE GENOMIC DNA]</scope>
    <source>
        <strain evidence="2 3">CMW 18300</strain>
    </source>
</reference>
<dbReference type="EMBL" id="JAWRVE010000381">
    <property type="protein sequence ID" value="KAL1845270.1"/>
    <property type="molecule type" value="Genomic_DNA"/>
</dbReference>
<accession>A0ABR3VUD6</accession>
<protein>
    <submittedName>
        <fullName evidence="2">Uncharacterized protein</fullName>
    </submittedName>
</protein>
<feature type="compositionally biased region" description="Basic and acidic residues" evidence="1">
    <location>
        <begin position="133"/>
        <end position="150"/>
    </location>
</feature>
<sequence length="150" mass="16113">MEETMKPSEPGRYGTYITNEPQQYTSSQISSQHQSRTSHAGSAGGRGSTGGYSQPGDMIFHPGSIVNSTGSGSVSSVSERTRAQGLQAAIGSSASYAVQHNSNEQRPIVYGSTSKSGELVEGRKRKKANPFKKLVEKSKEKMEKLGRKTK</sequence>
<evidence type="ECO:0000256" key="1">
    <source>
        <dbReference type="SAM" id="MobiDB-lite"/>
    </source>
</evidence>
<comment type="caution">
    <text evidence="2">The sequence shown here is derived from an EMBL/GenBank/DDBJ whole genome shotgun (WGS) entry which is preliminary data.</text>
</comment>
<feature type="compositionally biased region" description="Low complexity" evidence="1">
    <location>
        <begin position="63"/>
        <end position="78"/>
    </location>
</feature>